<sequence length="191" mass="19927">MPGILTLASASPRRRELLESLGLALEVRPAHADERQLPGEAARAYVARVAAEKARAVDGALVLAADTAVVVDGAVLGKPTSPEDARRMLRTLSGRDHEVLTGVCLRVRGGPERGLVVSSAVRFARLSVAQIDWYVATGEPLDKAGAYAVQGLGGAFVREVEGSVTNIVGLPVAETLALLAEVGHPLPWSGP</sequence>
<dbReference type="SUPFAM" id="SSF52972">
    <property type="entry name" value="ITPase-like"/>
    <property type="match status" value="1"/>
</dbReference>
<feature type="site" description="Important for substrate specificity" evidence="4">
    <location>
        <position position="67"/>
    </location>
</feature>
<feature type="site" description="Important for substrate specificity" evidence="4">
    <location>
        <position position="13"/>
    </location>
</feature>
<keyword evidence="6" id="KW-1185">Reference proteome</keyword>
<gene>
    <name evidence="5" type="ORF">AMPC_02330</name>
</gene>
<feature type="site" description="Important for substrate specificity" evidence="4">
    <location>
        <position position="150"/>
    </location>
</feature>
<dbReference type="EMBL" id="AP025592">
    <property type="protein sequence ID" value="BDG07120.1"/>
    <property type="molecule type" value="Genomic_DNA"/>
</dbReference>
<dbReference type="HAMAP" id="MF_00528">
    <property type="entry name" value="Maf"/>
    <property type="match status" value="1"/>
</dbReference>
<evidence type="ECO:0000313" key="6">
    <source>
        <dbReference type="Proteomes" id="UP001162734"/>
    </source>
</evidence>
<dbReference type="RefSeq" id="WP_248343725.1">
    <property type="nucleotide sequence ID" value="NZ_AP025592.1"/>
</dbReference>
<keyword evidence="4" id="KW-0963">Cytoplasm</keyword>
<evidence type="ECO:0000256" key="2">
    <source>
        <dbReference type="ARBA" id="ARBA00022801"/>
    </source>
</evidence>
<keyword evidence="3 4" id="KW-0546">Nucleotide metabolism</keyword>
<comment type="function">
    <text evidence="4">Nucleoside triphosphate pyrophosphatase that hydrolyzes dTTP and UTP. May have a dual role in cell division arrest and in preventing the incorporation of modified nucleotides into cellular nucleic acids.</text>
</comment>
<comment type="catalytic activity">
    <reaction evidence="4">
        <text>UTP + H2O = UMP + diphosphate + H(+)</text>
        <dbReference type="Rhea" id="RHEA:29395"/>
        <dbReference type="ChEBI" id="CHEBI:15377"/>
        <dbReference type="ChEBI" id="CHEBI:15378"/>
        <dbReference type="ChEBI" id="CHEBI:33019"/>
        <dbReference type="ChEBI" id="CHEBI:46398"/>
        <dbReference type="ChEBI" id="CHEBI:57865"/>
        <dbReference type="EC" id="3.6.1.9"/>
    </reaction>
</comment>
<dbReference type="NCBIfam" id="TIGR00172">
    <property type="entry name" value="maf"/>
    <property type="match status" value="1"/>
</dbReference>
<reference evidence="6" key="1">
    <citation type="journal article" date="2022" name="Int. J. Syst. Evol. Microbiol.">
        <title>Anaeromyxobacter oryzae sp. nov., Anaeromyxobacter diazotrophicus sp. nov. and Anaeromyxobacter paludicola sp. nov., isolated from paddy soils.</title>
        <authorList>
            <person name="Itoh H."/>
            <person name="Xu Z."/>
            <person name="Mise K."/>
            <person name="Masuda Y."/>
            <person name="Ushijima N."/>
            <person name="Hayakawa C."/>
            <person name="Shiratori Y."/>
            <person name="Senoo K."/>
        </authorList>
    </citation>
    <scope>NUCLEOTIDE SEQUENCE [LARGE SCALE GENOMIC DNA]</scope>
    <source>
        <strain evidence="6">Red630</strain>
    </source>
</reference>
<name>A0ABM7X5N6_9BACT</name>
<comment type="similarity">
    <text evidence="4">Belongs to the Maf family. YhdE subfamily.</text>
</comment>
<dbReference type="Pfam" id="PF02545">
    <property type="entry name" value="Maf"/>
    <property type="match status" value="1"/>
</dbReference>
<evidence type="ECO:0000256" key="3">
    <source>
        <dbReference type="ARBA" id="ARBA00023080"/>
    </source>
</evidence>
<dbReference type="InterPro" id="IPR003697">
    <property type="entry name" value="Maf-like"/>
</dbReference>
<dbReference type="CDD" id="cd00555">
    <property type="entry name" value="Maf"/>
    <property type="match status" value="1"/>
</dbReference>
<comment type="caution">
    <text evidence="4">Lacks conserved residue(s) required for the propagation of feature annotation.</text>
</comment>
<feature type="active site" description="Proton acceptor" evidence="4">
    <location>
        <position position="66"/>
    </location>
</feature>
<evidence type="ECO:0000313" key="5">
    <source>
        <dbReference type="EMBL" id="BDG07120.1"/>
    </source>
</evidence>
<keyword evidence="2 4" id="KW-0378">Hydrolase</keyword>
<dbReference type="PANTHER" id="PTHR43213:SF5">
    <property type="entry name" value="BIFUNCTIONAL DTTP_UTP PYROPHOSPHATASE_METHYLTRANSFERASE PROTEIN-RELATED"/>
    <property type="match status" value="1"/>
</dbReference>
<dbReference type="EC" id="3.6.1.9" evidence="4"/>
<dbReference type="Gene3D" id="3.90.950.10">
    <property type="match status" value="1"/>
</dbReference>
<protein>
    <recommendedName>
        <fullName evidence="4">dTTP/UTP pyrophosphatase</fullName>
        <shortName evidence="4">dTTPase/UTPase</shortName>
        <ecNumber evidence="4">3.6.1.9</ecNumber>
    </recommendedName>
    <alternativeName>
        <fullName evidence="4">Nucleoside triphosphate pyrophosphatase</fullName>
    </alternativeName>
    <alternativeName>
        <fullName evidence="4">Nucleotide pyrophosphatase</fullName>
        <shortName evidence="4">Nucleotide PPase</shortName>
    </alternativeName>
</protein>
<organism evidence="5 6">
    <name type="scientific">Anaeromyxobacter paludicola</name>
    <dbReference type="NCBI Taxonomy" id="2918171"/>
    <lineage>
        <taxon>Bacteria</taxon>
        <taxon>Pseudomonadati</taxon>
        <taxon>Myxococcota</taxon>
        <taxon>Myxococcia</taxon>
        <taxon>Myxococcales</taxon>
        <taxon>Cystobacterineae</taxon>
        <taxon>Anaeromyxobacteraceae</taxon>
        <taxon>Anaeromyxobacter</taxon>
    </lineage>
</organism>
<dbReference type="Proteomes" id="UP001162734">
    <property type="component" value="Chromosome"/>
</dbReference>
<dbReference type="InterPro" id="IPR029001">
    <property type="entry name" value="ITPase-like_fam"/>
</dbReference>
<accession>A0ABM7X5N6</accession>
<dbReference type="PANTHER" id="PTHR43213">
    <property type="entry name" value="BIFUNCTIONAL DTTP/UTP PYROPHOSPHATASE/METHYLTRANSFERASE PROTEIN-RELATED"/>
    <property type="match status" value="1"/>
</dbReference>
<proteinExistence type="inferred from homology"/>
<evidence type="ECO:0000256" key="1">
    <source>
        <dbReference type="ARBA" id="ARBA00001968"/>
    </source>
</evidence>
<evidence type="ECO:0000256" key="4">
    <source>
        <dbReference type="HAMAP-Rule" id="MF_00528"/>
    </source>
</evidence>
<dbReference type="PIRSF" id="PIRSF006305">
    <property type="entry name" value="Maf"/>
    <property type="match status" value="1"/>
</dbReference>
<comment type="subcellular location">
    <subcellularLocation>
        <location evidence="4">Cytoplasm</location>
    </subcellularLocation>
</comment>
<comment type="catalytic activity">
    <reaction evidence="4">
        <text>dTTP + H2O = dTMP + diphosphate + H(+)</text>
        <dbReference type="Rhea" id="RHEA:28534"/>
        <dbReference type="ChEBI" id="CHEBI:15377"/>
        <dbReference type="ChEBI" id="CHEBI:15378"/>
        <dbReference type="ChEBI" id="CHEBI:33019"/>
        <dbReference type="ChEBI" id="CHEBI:37568"/>
        <dbReference type="ChEBI" id="CHEBI:63528"/>
        <dbReference type="EC" id="3.6.1.9"/>
    </reaction>
</comment>
<comment type="cofactor">
    <cofactor evidence="1 4">
        <name>a divalent metal cation</name>
        <dbReference type="ChEBI" id="CHEBI:60240"/>
    </cofactor>
</comment>